<dbReference type="InterPro" id="IPR009057">
    <property type="entry name" value="Homeodomain-like_sf"/>
</dbReference>
<dbReference type="InterPro" id="IPR050281">
    <property type="entry name" value="Flavin_monoamine_oxidase"/>
</dbReference>
<dbReference type="InterPro" id="IPR009071">
    <property type="entry name" value="HMG_box_dom"/>
</dbReference>
<dbReference type="GO" id="GO:0016491">
    <property type="term" value="F:oxidoreductase activity"/>
    <property type="evidence" value="ECO:0007669"/>
    <property type="project" value="UniProtKB-KW"/>
</dbReference>
<evidence type="ECO:0000313" key="6">
    <source>
        <dbReference type="EMBL" id="PHH50576.1"/>
    </source>
</evidence>
<organism evidence="6 7">
    <name type="scientific">Ceratocystis fimbriata CBS 114723</name>
    <dbReference type="NCBI Taxonomy" id="1035309"/>
    <lineage>
        <taxon>Eukaryota</taxon>
        <taxon>Fungi</taxon>
        <taxon>Dikarya</taxon>
        <taxon>Ascomycota</taxon>
        <taxon>Pezizomycotina</taxon>
        <taxon>Sordariomycetes</taxon>
        <taxon>Hypocreomycetidae</taxon>
        <taxon>Microascales</taxon>
        <taxon>Ceratocystidaceae</taxon>
        <taxon>Ceratocystis</taxon>
    </lineage>
</organism>
<dbReference type="GO" id="GO:0003677">
    <property type="term" value="F:DNA binding"/>
    <property type="evidence" value="ECO:0007669"/>
    <property type="project" value="UniProtKB-UniRule"/>
</dbReference>
<evidence type="ECO:0000256" key="4">
    <source>
        <dbReference type="SAM" id="MobiDB-lite"/>
    </source>
</evidence>
<dbReference type="PROSITE" id="PS50118">
    <property type="entry name" value="HMG_BOX_2"/>
    <property type="match status" value="1"/>
</dbReference>
<gene>
    <name evidence="6" type="primary">FLD_0</name>
    <name evidence="6" type="ORF">CFIMG_006011RA</name>
</gene>
<comment type="similarity">
    <text evidence="1">Belongs to the flavin monoamine oxidase family.</text>
</comment>
<feature type="DNA-binding region" description="HMG box" evidence="3">
    <location>
        <begin position="986"/>
        <end position="1063"/>
    </location>
</feature>
<evidence type="ECO:0000256" key="3">
    <source>
        <dbReference type="PROSITE-ProRule" id="PRU00267"/>
    </source>
</evidence>
<dbReference type="InterPro" id="IPR036388">
    <property type="entry name" value="WH-like_DNA-bd_sf"/>
</dbReference>
<feature type="region of interest" description="Disordered" evidence="4">
    <location>
        <begin position="1085"/>
        <end position="1116"/>
    </location>
</feature>
<protein>
    <submittedName>
        <fullName evidence="6">Protein FLOWERING LOCUS D</fullName>
    </submittedName>
</protein>
<dbReference type="InterPro" id="IPR002937">
    <property type="entry name" value="Amino_oxidase"/>
</dbReference>
<dbReference type="Pfam" id="PF04433">
    <property type="entry name" value="SWIRM"/>
    <property type="match status" value="1"/>
</dbReference>
<keyword evidence="2" id="KW-0560">Oxidoreductase</keyword>
<dbReference type="GO" id="GO:0010468">
    <property type="term" value="P:regulation of gene expression"/>
    <property type="evidence" value="ECO:0007669"/>
    <property type="project" value="UniProtKB-ARBA"/>
</dbReference>
<dbReference type="AlphaFoldDB" id="A0A2C5WXG5"/>
<dbReference type="PANTHER" id="PTHR10742">
    <property type="entry name" value="FLAVIN MONOAMINE OXIDASE"/>
    <property type="match status" value="1"/>
</dbReference>
<evidence type="ECO:0000313" key="7">
    <source>
        <dbReference type="Proteomes" id="UP000222788"/>
    </source>
</evidence>
<evidence type="ECO:0000256" key="1">
    <source>
        <dbReference type="ARBA" id="ARBA00005995"/>
    </source>
</evidence>
<evidence type="ECO:0000259" key="5">
    <source>
        <dbReference type="PROSITE" id="PS50118"/>
    </source>
</evidence>
<dbReference type="SUPFAM" id="SSF51905">
    <property type="entry name" value="FAD/NAD(P)-binding domain"/>
    <property type="match status" value="1"/>
</dbReference>
<keyword evidence="3" id="KW-0539">Nucleus</keyword>
<dbReference type="Pfam" id="PF01593">
    <property type="entry name" value="Amino_oxidase"/>
    <property type="match status" value="1"/>
</dbReference>
<dbReference type="Gene3D" id="3.90.660.10">
    <property type="match status" value="1"/>
</dbReference>
<name>A0A2C5WXG5_9PEZI</name>
<accession>A0A2C5WXG5</accession>
<dbReference type="InterPro" id="IPR036188">
    <property type="entry name" value="FAD/NAD-bd_sf"/>
</dbReference>
<dbReference type="GO" id="GO:0006338">
    <property type="term" value="P:chromatin remodeling"/>
    <property type="evidence" value="ECO:0007669"/>
    <property type="project" value="TreeGrafter"/>
</dbReference>
<dbReference type="GO" id="GO:0005634">
    <property type="term" value="C:nucleus"/>
    <property type="evidence" value="ECO:0007669"/>
    <property type="project" value="UniProtKB-UniRule"/>
</dbReference>
<dbReference type="InterPro" id="IPR036910">
    <property type="entry name" value="HMG_box_dom_sf"/>
</dbReference>
<dbReference type="OrthoDB" id="9982100at2759"/>
<reference evidence="6 7" key="1">
    <citation type="journal article" date="2013" name="Fungal Biol.">
        <title>Analysis of microsatellite markers in the genome of the plant pathogen Ceratocystis fimbriata.</title>
        <authorList>
            <person name="Simpson M.C."/>
            <person name="Wilken P.M."/>
            <person name="Coetzee M.P."/>
            <person name="Wingfield M.J."/>
            <person name="Wingfield B.D."/>
        </authorList>
    </citation>
    <scope>NUCLEOTIDE SEQUENCE [LARGE SCALE GENOMIC DNA]</scope>
    <source>
        <strain evidence="6 7">CBS 114723</strain>
    </source>
</reference>
<keyword evidence="3" id="KW-0238">DNA-binding</keyword>
<dbReference type="SUPFAM" id="SSF54373">
    <property type="entry name" value="FAD-linked reductases, C-terminal domain"/>
    <property type="match status" value="1"/>
</dbReference>
<feature type="compositionally biased region" description="Polar residues" evidence="4">
    <location>
        <begin position="1"/>
        <end position="11"/>
    </location>
</feature>
<dbReference type="PANTHER" id="PTHR10742:SF386">
    <property type="entry name" value="LYSINE-SPECIFIC HISTONE DEMETHYLASE 1A"/>
    <property type="match status" value="1"/>
</dbReference>
<dbReference type="InterPro" id="IPR007526">
    <property type="entry name" value="SWIRM"/>
</dbReference>
<evidence type="ECO:0000256" key="2">
    <source>
        <dbReference type="ARBA" id="ARBA00023002"/>
    </source>
</evidence>
<dbReference type="Gene3D" id="3.50.50.60">
    <property type="entry name" value="FAD/NAD(P)-binding domain"/>
    <property type="match status" value="2"/>
</dbReference>
<dbReference type="GO" id="GO:0050660">
    <property type="term" value="F:flavin adenine dinucleotide binding"/>
    <property type="evidence" value="ECO:0007669"/>
    <property type="project" value="TreeGrafter"/>
</dbReference>
<dbReference type="Proteomes" id="UP000222788">
    <property type="component" value="Unassembled WGS sequence"/>
</dbReference>
<dbReference type="SUPFAM" id="SSF47095">
    <property type="entry name" value="HMG-box"/>
    <property type="match status" value="1"/>
</dbReference>
<keyword evidence="7" id="KW-1185">Reference proteome</keyword>
<dbReference type="Gene3D" id="1.10.10.10">
    <property type="entry name" value="Winged helix-like DNA-binding domain superfamily/Winged helix DNA-binding domain"/>
    <property type="match status" value="1"/>
</dbReference>
<dbReference type="SUPFAM" id="SSF46689">
    <property type="entry name" value="Homeodomain-like"/>
    <property type="match status" value="1"/>
</dbReference>
<dbReference type="Gene3D" id="1.10.30.10">
    <property type="entry name" value="High mobility group box domain"/>
    <property type="match status" value="1"/>
</dbReference>
<dbReference type="EMBL" id="APWK03000123">
    <property type="protein sequence ID" value="PHH50576.1"/>
    <property type="molecule type" value="Genomic_DNA"/>
</dbReference>
<proteinExistence type="inferred from homology"/>
<dbReference type="GO" id="GO:0003682">
    <property type="term" value="F:chromatin binding"/>
    <property type="evidence" value="ECO:0007669"/>
    <property type="project" value="TreeGrafter"/>
</dbReference>
<sequence length="1165" mass="129095">MNLGSGRTSSPVLAPALSSDGHPEPGRGACMKHKEASPCPDLPVMLSIETTDTKNSCSQPPLSDTSLSSLSDFESFTSHADDFGEQNVKVDSDSQDMIYKAETTASKSGEILMNEDEHICSPSNNSTPLSNQDDRADDITVSHDEDLTATIPGTYSSASSPFHDNFDRSDISLLTPSNIASKATTPIHAVDQTISLSTSLPTSFRPEHTLKIQNSTPSLAIPSPTALGELENIYIQPRSSIPHHMQPSEYASQCITAAEMCRLNPYALHLGENKLLRAYISRSQVTTYLNIRNGIVRLWARNPQVAVLRKEAIGCAGRGWFKVASLCYDWLVRNGFINFGCVQYPRQSVCLPRGTKRRKTIVVIGAGMSGLGCARQLDGLFQQYSHDFISRDEEPPRVLILEARHRVGGRVYSKPFESKPEDGFKSEGKRCTAEMGGMIITGFYGNPLNFLVRGQLGLQYHCLRPETTLYDSTGFPVDIKSDQLVEHLFNDSLDRVSEYKFDIKVPPLVVGNVQFISEGRDSSSDGGWTLKQIDDAGNIESPPLLQRQLVSDEIRSVGDLSKYGCASIKARGMGWPLKSGIETATTINLDAAAHAEKACMGSVFEEAINQYTQILDLNPLHFRLLNWHVANLEYSNATDLHNLSLGGWDIDAGNEWEGKHTMVIGGYQSVARGLLMCPQPLECRFNSPVQKIVYDPEAASTGHDQKCAVICEDGTTIDADYVVCSIPLGVLKAGNVCFDPPLPEWKKGAIKRIGYGVLNKVILTYQEAFWETDRDIFGILRDPLNPESVSQEEYAESRGRFFQWFNVSSSSGLPCLLALMAGKAGYAAEKEDDKSLVQEATTLLRKVFGKNVPYPKEAIITRWASDKYSFGSYSSSGPEMEWDDYDTLAKPLGNLFFAGEHTIGTHPATVHGAYISGLRAASEVFDSLLGPLQVPEPLFPAKQASGSSLKRKATTLQDFEKQLRHQHEQHFQEFVVAKLGPALVHPKPPPSNVYSFFRRENTTVIRQRCLSRRHYPKGKIPPKDMSQMASKMWRELSPDERSLCEKRYQNVIVEYKNLINDLPRAEMTRQSQVAELREQFDKLFPLKGPHQQNQKDISVKPAGTHKSERHKSETDQPAVVGIALQEVRDPVFIDTESGTIRLSGLPARKTKVVSYVEDDSDLEGL</sequence>
<dbReference type="STRING" id="1035309.A0A2C5WXG5"/>
<comment type="caution">
    <text evidence="6">The sequence shown here is derived from an EMBL/GenBank/DDBJ whole genome shotgun (WGS) entry which is preliminary data.</text>
</comment>
<feature type="region of interest" description="Disordered" evidence="4">
    <location>
        <begin position="1"/>
        <end position="38"/>
    </location>
</feature>
<reference evidence="6 7" key="2">
    <citation type="journal article" date="2013" name="IMA Fungus">
        <title>IMA Genome-F 1: Ceratocystis fimbriata: Draft nuclear genome sequence for the plant pathogen, Ceratocystis fimbriata.</title>
        <authorList>
            <person name="Wilken P.M."/>
            <person name="Steenkamp E.T."/>
            <person name="Wingfield M.J."/>
            <person name="de Beer Z.W."/>
            <person name="Wingfield B.D."/>
        </authorList>
    </citation>
    <scope>NUCLEOTIDE SEQUENCE [LARGE SCALE GENOMIC DNA]</scope>
    <source>
        <strain evidence="6 7">CBS 114723</strain>
    </source>
</reference>
<feature type="domain" description="HMG box" evidence="5">
    <location>
        <begin position="986"/>
        <end position="1063"/>
    </location>
</feature>